<evidence type="ECO:0000256" key="4">
    <source>
        <dbReference type="ARBA" id="ARBA00023002"/>
    </source>
</evidence>
<dbReference type="EMBL" id="MU864945">
    <property type="protein sequence ID" value="KAK4464732.1"/>
    <property type="molecule type" value="Genomic_DNA"/>
</dbReference>
<dbReference type="InterPro" id="IPR050416">
    <property type="entry name" value="FAD-linked_Oxidoreductase"/>
</dbReference>
<feature type="domain" description="FAD-binding PCMH-type" evidence="6">
    <location>
        <begin position="57"/>
        <end position="229"/>
    </location>
</feature>
<keyword evidence="2" id="KW-0285">Flavoprotein</keyword>
<reference evidence="7" key="2">
    <citation type="submission" date="2023-06" db="EMBL/GenBank/DDBJ databases">
        <authorList>
            <consortium name="Lawrence Berkeley National Laboratory"/>
            <person name="Mondo S.J."/>
            <person name="Hensen N."/>
            <person name="Bonometti L."/>
            <person name="Westerberg I."/>
            <person name="Brannstrom I.O."/>
            <person name="Guillou S."/>
            <person name="Cros-Aarteil S."/>
            <person name="Calhoun S."/>
            <person name="Haridas S."/>
            <person name="Kuo A."/>
            <person name="Pangilinan J."/>
            <person name="Riley R."/>
            <person name="Labutti K."/>
            <person name="Andreopoulos B."/>
            <person name="Lipzen A."/>
            <person name="Chen C."/>
            <person name="Yanf M."/>
            <person name="Daum C."/>
            <person name="Ng V."/>
            <person name="Clum A."/>
            <person name="Steindorff A."/>
            <person name="Ohm R."/>
            <person name="Martin F."/>
            <person name="Silar P."/>
            <person name="Natvig D."/>
            <person name="Lalanne C."/>
            <person name="Gautier V."/>
            <person name="Ament-Velasquez S.L."/>
            <person name="Kruys A."/>
            <person name="Hutchinson M.I."/>
            <person name="Powell A.J."/>
            <person name="Barry K."/>
            <person name="Miller A.N."/>
            <person name="Grigoriev I.V."/>
            <person name="Debuchy R."/>
            <person name="Gladieux P."/>
            <person name="Thoren M.H."/>
            <person name="Johannesson H."/>
        </authorList>
    </citation>
    <scope>NUCLEOTIDE SEQUENCE</scope>
    <source>
        <strain evidence="7">PSN324</strain>
    </source>
</reference>
<organism evidence="7 8">
    <name type="scientific">Cladorrhinum samala</name>
    <dbReference type="NCBI Taxonomy" id="585594"/>
    <lineage>
        <taxon>Eukaryota</taxon>
        <taxon>Fungi</taxon>
        <taxon>Dikarya</taxon>
        <taxon>Ascomycota</taxon>
        <taxon>Pezizomycotina</taxon>
        <taxon>Sordariomycetes</taxon>
        <taxon>Sordariomycetidae</taxon>
        <taxon>Sordariales</taxon>
        <taxon>Podosporaceae</taxon>
        <taxon>Cladorrhinum</taxon>
    </lineage>
</organism>
<dbReference type="InterPro" id="IPR016166">
    <property type="entry name" value="FAD-bd_PCMH"/>
</dbReference>
<dbReference type="InterPro" id="IPR036318">
    <property type="entry name" value="FAD-bd_PCMH-like_sf"/>
</dbReference>
<keyword evidence="4" id="KW-0560">Oxidoreductase</keyword>
<evidence type="ECO:0000259" key="6">
    <source>
        <dbReference type="PROSITE" id="PS51387"/>
    </source>
</evidence>
<proteinExistence type="inferred from homology"/>
<dbReference type="SUPFAM" id="SSF56176">
    <property type="entry name" value="FAD-binding/transporter-associated domain-like"/>
    <property type="match status" value="1"/>
</dbReference>
<dbReference type="InterPro" id="IPR016169">
    <property type="entry name" value="FAD-bd_PCMH_sub2"/>
</dbReference>
<dbReference type="PROSITE" id="PS51387">
    <property type="entry name" value="FAD_PCMH"/>
    <property type="match status" value="1"/>
</dbReference>
<dbReference type="AlphaFoldDB" id="A0AAV9HV26"/>
<accession>A0AAV9HV26</accession>
<comment type="similarity">
    <text evidence="1">Belongs to the oxygen-dependent FAD-linked oxidoreductase family.</text>
</comment>
<dbReference type="InterPro" id="IPR006094">
    <property type="entry name" value="Oxid_FAD_bind_N"/>
</dbReference>
<evidence type="ECO:0000256" key="1">
    <source>
        <dbReference type="ARBA" id="ARBA00005466"/>
    </source>
</evidence>
<comment type="caution">
    <text evidence="7">The sequence shown here is derived from an EMBL/GenBank/DDBJ whole genome shotgun (WGS) entry which is preliminary data.</text>
</comment>
<evidence type="ECO:0000256" key="3">
    <source>
        <dbReference type="ARBA" id="ARBA00022827"/>
    </source>
</evidence>
<keyword evidence="5" id="KW-0732">Signal</keyword>
<dbReference type="Pfam" id="PF01565">
    <property type="entry name" value="FAD_binding_4"/>
    <property type="match status" value="1"/>
</dbReference>
<sequence length="493" mass="53855">MSRLDQALVGLALAGIAAAGLRPSVCDTLNAALPGLVTFPNTPLYLQESTYWSNRQAELQPSCFVTPRTAQDVSKAVKIITSRNTPFTVKGGGHTGYTGGSNIQDGVTIDLLYMKEVKVSKDRKTVTVGPGNRWVDIYEQLDPLGLSVVGGRADTVGVSGLTLGGGISYFSGSYGWACDNVKLYEVVTASGDILTATPTTNKDLYWALRGGGGSNFGIVTRFDIRSFDQGELWASSLILPGAFNTSFIPLIQDFAVNGVKRDPLAHQYFVMAYSADFGGYLILSDQFHPSAKTIPEPFKPLHQFAPVFSNNTRLANVTQLSRDIHVPGGHRQNFAVTSVAATSAQLFIDYTQMWKELVDRMLVKAAGSHLLPLLVIQPIPTHIIELMQVNGGNALGLKPSDGPLMLVQLSFEWSDPALDATLETEANNMINKFNQVAKQRGLYKGFIYMNYASRLQDVYASYGLPNALKLKLIALKYDPFGRFKSLWRGYFKL</sequence>
<protein>
    <recommendedName>
        <fullName evidence="6">FAD-binding PCMH-type domain-containing protein</fullName>
    </recommendedName>
</protein>
<dbReference type="GO" id="GO:0071949">
    <property type="term" value="F:FAD binding"/>
    <property type="evidence" value="ECO:0007669"/>
    <property type="project" value="InterPro"/>
</dbReference>
<evidence type="ECO:0000256" key="5">
    <source>
        <dbReference type="SAM" id="SignalP"/>
    </source>
</evidence>
<feature type="signal peptide" evidence="5">
    <location>
        <begin position="1"/>
        <end position="19"/>
    </location>
</feature>
<name>A0AAV9HV26_9PEZI</name>
<evidence type="ECO:0000313" key="7">
    <source>
        <dbReference type="EMBL" id="KAK4464732.1"/>
    </source>
</evidence>
<gene>
    <name evidence="7" type="ORF">QBC42DRAFT_196248</name>
</gene>
<dbReference type="Proteomes" id="UP001321749">
    <property type="component" value="Unassembled WGS sequence"/>
</dbReference>
<keyword evidence="3" id="KW-0274">FAD</keyword>
<evidence type="ECO:0000256" key="2">
    <source>
        <dbReference type="ARBA" id="ARBA00022630"/>
    </source>
</evidence>
<dbReference type="Gene3D" id="3.30.465.10">
    <property type="match status" value="1"/>
</dbReference>
<keyword evidence="8" id="KW-1185">Reference proteome</keyword>
<dbReference type="PANTHER" id="PTHR42973:SF54">
    <property type="entry name" value="FAD-BINDING PCMH-TYPE DOMAIN-CONTAINING PROTEIN"/>
    <property type="match status" value="1"/>
</dbReference>
<evidence type="ECO:0000313" key="8">
    <source>
        <dbReference type="Proteomes" id="UP001321749"/>
    </source>
</evidence>
<reference evidence="7" key="1">
    <citation type="journal article" date="2023" name="Mol. Phylogenet. Evol.">
        <title>Genome-scale phylogeny and comparative genomics of the fungal order Sordariales.</title>
        <authorList>
            <person name="Hensen N."/>
            <person name="Bonometti L."/>
            <person name="Westerberg I."/>
            <person name="Brannstrom I.O."/>
            <person name="Guillou S."/>
            <person name="Cros-Aarteil S."/>
            <person name="Calhoun S."/>
            <person name="Haridas S."/>
            <person name="Kuo A."/>
            <person name="Mondo S."/>
            <person name="Pangilinan J."/>
            <person name="Riley R."/>
            <person name="LaButti K."/>
            <person name="Andreopoulos B."/>
            <person name="Lipzen A."/>
            <person name="Chen C."/>
            <person name="Yan M."/>
            <person name="Daum C."/>
            <person name="Ng V."/>
            <person name="Clum A."/>
            <person name="Steindorff A."/>
            <person name="Ohm R.A."/>
            <person name="Martin F."/>
            <person name="Silar P."/>
            <person name="Natvig D.O."/>
            <person name="Lalanne C."/>
            <person name="Gautier V."/>
            <person name="Ament-Velasquez S.L."/>
            <person name="Kruys A."/>
            <person name="Hutchinson M.I."/>
            <person name="Powell A.J."/>
            <person name="Barry K."/>
            <person name="Miller A.N."/>
            <person name="Grigoriev I.V."/>
            <person name="Debuchy R."/>
            <person name="Gladieux P."/>
            <person name="Hiltunen Thoren M."/>
            <person name="Johannesson H."/>
        </authorList>
    </citation>
    <scope>NUCLEOTIDE SEQUENCE</scope>
    <source>
        <strain evidence="7">PSN324</strain>
    </source>
</reference>
<dbReference type="PANTHER" id="PTHR42973">
    <property type="entry name" value="BINDING OXIDOREDUCTASE, PUTATIVE (AFU_ORTHOLOGUE AFUA_1G17690)-RELATED"/>
    <property type="match status" value="1"/>
</dbReference>
<feature type="chain" id="PRO_5043945143" description="FAD-binding PCMH-type domain-containing protein" evidence="5">
    <location>
        <begin position="20"/>
        <end position="493"/>
    </location>
</feature>
<dbReference type="GO" id="GO:0016491">
    <property type="term" value="F:oxidoreductase activity"/>
    <property type="evidence" value="ECO:0007669"/>
    <property type="project" value="UniProtKB-KW"/>
</dbReference>